<dbReference type="Pfam" id="PF00042">
    <property type="entry name" value="Globin"/>
    <property type="match status" value="1"/>
</dbReference>
<keyword evidence="5" id="KW-0561">Oxygen transport</keyword>
<protein>
    <submittedName>
        <fullName evidence="7">Globin domain-containing protein</fullName>
    </submittedName>
</protein>
<gene>
    <name evidence="7" type="ORF">ACFOKJ_06465</name>
</gene>
<evidence type="ECO:0000256" key="3">
    <source>
        <dbReference type="ARBA" id="ARBA00022723"/>
    </source>
</evidence>
<organism evidence="7 8">
    <name type="scientific">Vogesella amnigena</name>
    <dbReference type="NCBI Taxonomy" id="1507449"/>
    <lineage>
        <taxon>Bacteria</taxon>
        <taxon>Pseudomonadati</taxon>
        <taxon>Pseudomonadota</taxon>
        <taxon>Betaproteobacteria</taxon>
        <taxon>Neisseriales</taxon>
        <taxon>Chromobacteriaceae</taxon>
        <taxon>Vogesella</taxon>
    </lineage>
</organism>
<evidence type="ECO:0000256" key="2">
    <source>
        <dbReference type="ARBA" id="ARBA00022617"/>
    </source>
</evidence>
<evidence type="ECO:0000256" key="5">
    <source>
        <dbReference type="RuleBase" id="RU000356"/>
    </source>
</evidence>
<dbReference type="PRINTS" id="PR00611">
    <property type="entry name" value="ERYTHCRUORIN"/>
</dbReference>
<dbReference type="PROSITE" id="PS01033">
    <property type="entry name" value="GLOBIN"/>
    <property type="match status" value="1"/>
</dbReference>
<dbReference type="InterPro" id="IPR012292">
    <property type="entry name" value="Globin/Proto"/>
</dbReference>
<evidence type="ECO:0000313" key="8">
    <source>
        <dbReference type="Proteomes" id="UP001595636"/>
    </source>
</evidence>
<evidence type="ECO:0000313" key="7">
    <source>
        <dbReference type="EMBL" id="MFC3625789.1"/>
    </source>
</evidence>
<feature type="domain" description="Globin" evidence="6">
    <location>
        <begin position="1"/>
        <end position="134"/>
    </location>
</feature>
<dbReference type="PANTHER" id="PTHR43396">
    <property type="entry name" value="FLAVOHEMOPROTEIN"/>
    <property type="match status" value="1"/>
</dbReference>
<evidence type="ECO:0000256" key="1">
    <source>
        <dbReference type="ARBA" id="ARBA00022448"/>
    </source>
</evidence>
<dbReference type="RefSeq" id="WP_390277655.1">
    <property type="nucleotide sequence ID" value="NZ_JBHRYH010000013.1"/>
</dbReference>
<proteinExistence type="inferred from homology"/>
<keyword evidence="1 5" id="KW-0813">Transport</keyword>
<dbReference type="InterPro" id="IPR002336">
    <property type="entry name" value="Erythrocruorin"/>
</dbReference>
<reference evidence="8" key="1">
    <citation type="journal article" date="2019" name="Int. J. Syst. Evol. Microbiol.">
        <title>The Global Catalogue of Microorganisms (GCM) 10K type strain sequencing project: providing services to taxonomists for standard genome sequencing and annotation.</title>
        <authorList>
            <consortium name="The Broad Institute Genomics Platform"/>
            <consortium name="The Broad Institute Genome Sequencing Center for Infectious Disease"/>
            <person name="Wu L."/>
            <person name="Ma J."/>
        </authorList>
    </citation>
    <scope>NUCLEOTIDE SEQUENCE [LARGE SCALE GENOMIC DNA]</scope>
    <source>
        <strain evidence="8">KCTC 42195</strain>
    </source>
</reference>
<sequence length="142" mass="16157">MNEQQIDLVQRAWDQLSYNREQFTHDIYSALFRLDPSLHTMFSLPPERLAQNLARTLNTVLTSLHDLDSIRFIIVSLGAQHYRYGVKPEHFAVLKAALTEVLQQHLGKRLTPELAEAWSQAYDLIAGLMLEGLAQAAKQQAS</sequence>
<evidence type="ECO:0000256" key="4">
    <source>
        <dbReference type="ARBA" id="ARBA00023004"/>
    </source>
</evidence>
<dbReference type="EMBL" id="JBHRYH010000013">
    <property type="protein sequence ID" value="MFC3625789.1"/>
    <property type="molecule type" value="Genomic_DNA"/>
</dbReference>
<dbReference type="InterPro" id="IPR009050">
    <property type="entry name" value="Globin-like_sf"/>
</dbReference>
<dbReference type="Proteomes" id="UP001595636">
    <property type="component" value="Unassembled WGS sequence"/>
</dbReference>
<comment type="caution">
    <text evidence="7">The sequence shown here is derived from an EMBL/GenBank/DDBJ whole genome shotgun (WGS) entry which is preliminary data.</text>
</comment>
<keyword evidence="3" id="KW-0479">Metal-binding</keyword>
<keyword evidence="2 5" id="KW-0349">Heme</keyword>
<keyword evidence="4" id="KW-0408">Iron</keyword>
<keyword evidence="8" id="KW-1185">Reference proteome</keyword>
<name>A0ABV7TSR7_9NEIS</name>
<evidence type="ECO:0000259" key="6">
    <source>
        <dbReference type="PROSITE" id="PS01033"/>
    </source>
</evidence>
<comment type="similarity">
    <text evidence="5">Belongs to the globin family.</text>
</comment>
<dbReference type="InterPro" id="IPR000971">
    <property type="entry name" value="Globin"/>
</dbReference>
<dbReference type="SUPFAM" id="SSF46458">
    <property type="entry name" value="Globin-like"/>
    <property type="match status" value="1"/>
</dbReference>
<accession>A0ABV7TSR7</accession>
<dbReference type="Gene3D" id="1.10.490.10">
    <property type="entry name" value="Globins"/>
    <property type="match status" value="1"/>
</dbReference>
<dbReference type="PANTHER" id="PTHR43396:SF6">
    <property type="entry name" value="ABL201WP"/>
    <property type="match status" value="1"/>
</dbReference>